<proteinExistence type="predicted"/>
<name>A0A5J4W318_9EUKA</name>
<accession>A0A5J4W318</accession>
<evidence type="ECO:0000313" key="2">
    <source>
        <dbReference type="EMBL" id="KAA6389215.1"/>
    </source>
</evidence>
<protein>
    <submittedName>
        <fullName evidence="2">Uncharacterized protein</fullName>
    </submittedName>
</protein>
<gene>
    <name evidence="2" type="ORF">EZS28_015258</name>
</gene>
<evidence type="ECO:0000256" key="1">
    <source>
        <dbReference type="SAM" id="MobiDB-lite"/>
    </source>
</evidence>
<sequence>MKFESNSCDRENETSTDFQQNPTNFLNLLKSIPDTQPKEVQIAKVKQIKLITQQLGMDNAKFLISKEFCTELKKQIGEGRAEIEKSLIDVVLSISKVGADIVNQGQKNKFFVLFLYCVAQSKDRIALLIKLIMFERMEHQNRKERFFYK</sequence>
<comment type="caution">
    <text evidence="2">The sequence shown here is derived from an EMBL/GenBank/DDBJ whole genome shotgun (WGS) entry which is preliminary data.</text>
</comment>
<dbReference type="Proteomes" id="UP000324800">
    <property type="component" value="Unassembled WGS sequence"/>
</dbReference>
<organism evidence="2 3">
    <name type="scientific">Streblomastix strix</name>
    <dbReference type="NCBI Taxonomy" id="222440"/>
    <lineage>
        <taxon>Eukaryota</taxon>
        <taxon>Metamonada</taxon>
        <taxon>Preaxostyla</taxon>
        <taxon>Oxymonadida</taxon>
        <taxon>Streblomastigidae</taxon>
        <taxon>Streblomastix</taxon>
    </lineage>
</organism>
<feature type="compositionally biased region" description="Basic and acidic residues" evidence="1">
    <location>
        <begin position="1"/>
        <end position="13"/>
    </location>
</feature>
<evidence type="ECO:0000313" key="3">
    <source>
        <dbReference type="Proteomes" id="UP000324800"/>
    </source>
</evidence>
<feature type="region of interest" description="Disordered" evidence="1">
    <location>
        <begin position="1"/>
        <end position="21"/>
    </location>
</feature>
<reference evidence="2 3" key="1">
    <citation type="submission" date="2019-03" db="EMBL/GenBank/DDBJ databases">
        <title>Single cell metagenomics reveals metabolic interactions within the superorganism composed of flagellate Streblomastix strix and complex community of Bacteroidetes bacteria on its surface.</title>
        <authorList>
            <person name="Treitli S.C."/>
            <person name="Kolisko M."/>
            <person name="Husnik F."/>
            <person name="Keeling P."/>
            <person name="Hampl V."/>
        </authorList>
    </citation>
    <scope>NUCLEOTIDE SEQUENCE [LARGE SCALE GENOMIC DNA]</scope>
    <source>
        <strain evidence="2">ST1C</strain>
    </source>
</reference>
<dbReference type="EMBL" id="SNRW01003671">
    <property type="protein sequence ID" value="KAA6389215.1"/>
    <property type="molecule type" value="Genomic_DNA"/>
</dbReference>
<dbReference type="AlphaFoldDB" id="A0A5J4W318"/>